<proteinExistence type="predicted"/>
<dbReference type="SMART" id="SM00696">
    <property type="entry name" value="DM9"/>
    <property type="match status" value="2"/>
</dbReference>
<protein>
    <submittedName>
        <fullName evidence="1">DUF3421 domain-containing protein</fullName>
    </submittedName>
</protein>
<dbReference type="VEuPathDB" id="VectorBase:AFUN2_000738"/>
<dbReference type="VEuPathDB" id="VectorBase:AFUN021954"/>
<organism evidence="1">
    <name type="scientific">Anopheles funestus</name>
    <name type="common">African malaria mosquito</name>
    <dbReference type="NCBI Taxonomy" id="62324"/>
    <lineage>
        <taxon>Eukaryota</taxon>
        <taxon>Metazoa</taxon>
        <taxon>Ecdysozoa</taxon>
        <taxon>Arthropoda</taxon>
        <taxon>Hexapoda</taxon>
        <taxon>Insecta</taxon>
        <taxon>Pterygota</taxon>
        <taxon>Neoptera</taxon>
        <taxon>Endopterygota</taxon>
        <taxon>Diptera</taxon>
        <taxon>Nematocera</taxon>
        <taxon>Culicoidea</taxon>
        <taxon>Culicidae</taxon>
        <taxon>Anophelinae</taxon>
        <taxon>Anopheles</taxon>
    </lineage>
</organism>
<dbReference type="PANTHER" id="PTHR31649:SF1">
    <property type="entry name" value="FARNESOIC ACID O-METHYL TRANSFERASE DOMAIN-CONTAINING PROTEIN"/>
    <property type="match status" value="1"/>
</dbReference>
<accession>A0A4Y0BR84</accession>
<dbReference type="AlphaFoldDB" id="A0A4Y0BR84"/>
<sequence length="187" mass="21199">MVNYTSAPRHIQYYDIHDINDDDRYPRKTRKQQLHRWDKLHSMKWVPSRENHSIPPSAVECGTSKRKKLYLGRAEHAGSITPGFIDPAKKVCVIPWGGVAHEKKVYEILCTPGEFVPCTDTNILLQATPAGVSEQGEPLYIGRVKMDGKLVCGKVQRSHEVCYIPLNKKEKNNVNFEVFIKSSNAAP</sequence>
<reference evidence="1" key="1">
    <citation type="submission" date="2020-05" db="UniProtKB">
        <authorList>
            <consortium name="EnsemblMetazoa"/>
        </authorList>
    </citation>
    <scope>IDENTIFICATION</scope>
    <source>
        <strain evidence="1">FUMOZ</strain>
    </source>
</reference>
<evidence type="ECO:0000313" key="1">
    <source>
        <dbReference type="EnsemblMetazoa" id="AFUN021954-PA"/>
    </source>
</evidence>
<name>A0A4Y0BR84_ANOFN</name>
<dbReference type="Pfam" id="PF11901">
    <property type="entry name" value="DM9"/>
    <property type="match status" value="1"/>
</dbReference>
<dbReference type="InterPro" id="IPR006616">
    <property type="entry name" value="DM9_repeat"/>
</dbReference>
<dbReference type="EnsemblMetazoa" id="AFUN021954-RA">
    <property type="protein sequence ID" value="AFUN021954-PA"/>
    <property type="gene ID" value="AFUN021954"/>
</dbReference>
<dbReference type="PANTHER" id="PTHR31649">
    <property type="entry name" value="AGAP009604-PA"/>
    <property type="match status" value="1"/>
</dbReference>